<protein>
    <submittedName>
        <fullName evidence="2">Acyl-CoA N-acyltransferase</fullName>
    </submittedName>
</protein>
<evidence type="ECO:0000313" key="2">
    <source>
        <dbReference type="EMBL" id="GER48070.1"/>
    </source>
</evidence>
<dbReference type="GO" id="GO:0016746">
    <property type="term" value="F:acyltransferase activity"/>
    <property type="evidence" value="ECO:0007669"/>
    <property type="project" value="UniProtKB-KW"/>
</dbReference>
<feature type="compositionally biased region" description="Low complexity" evidence="1">
    <location>
        <begin position="25"/>
        <end position="34"/>
    </location>
</feature>
<keyword evidence="2" id="KW-0012">Acyltransferase</keyword>
<dbReference type="AlphaFoldDB" id="A0A5A7QS68"/>
<proteinExistence type="predicted"/>
<organism evidence="2 3">
    <name type="scientific">Striga asiatica</name>
    <name type="common">Asiatic witchweed</name>
    <name type="synonym">Buchnera asiatica</name>
    <dbReference type="NCBI Taxonomy" id="4170"/>
    <lineage>
        <taxon>Eukaryota</taxon>
        <taxon>Viridiplantae</taxon>
        <taxon>Streptophyta</taxon>
        <taxon>Embryophyta</taxon>
        <taxon>Tracheophyta</taxon>
        <taxon>Spermatophyta</taxon>
        <taxon>Magnoliopsida</taxon>
        <taxon>eudicotyledons</taxon>
        <taxon>Gunneridae</taxon>
        <taxon>Pentapetalae</taxon>
        <taxon>asterids</taxon>
        <taxon>lamiids</taxon>
        <taxon>Lamiales</taxon>
        <taxon>Orobanchaceae</taxon>
        <taxon>Buchnereae</taxon>
        <taxon>Striga</taxon>
    </lineage>
</organism>
<dbReference type="Proteomes" id="UP000325081">
    <property type="component" value="Unassembled WGS sequence"/>
</dbReference>
<gene>
    <name evidence="2" type="ORF">STAS_25226</name>
</gene>
<feature type="region of interest" description="Disordered" evidence="1">
    <location>
        <begin position="1"/>
        <end position="50"/>
    </location>
</feature>
<evidence type="ECO:0000313" key="3">
    <source>
        <dbReference type="Proteomes" id="UP000325081"/>
    </source>
</evidence>
<accession>A0A5A7QS68</accession>
<name>A0A5A7QS68_STRAF</name>
<dbReference type="EMBL" id="BKCP01008181">
    <property type="protein sequence ID" value="GER48070.1"/>
    <property type="molecule type" value="Genomic_DNA"/>
</dbReference>
<reference evidence="3" key="1">
    <citation type="journal article" date="2019" name="Curr. Biol.">
        <title>Genome Sequence of Striga asiatica Provides Insight into the Evolution of Plant Parasitism.</title>
        <authorList>
            <person name="Yoshida S."/>
            <person name="Kim S."/>
            <person name="Wafula E.K."/>
            <person name="Tanskanen J."/>
            <person name="Kim Y.M."/>
            <person name="Honaas L."/>
            <person name="Yang Z."/>
            <person name="Spallek T."/>
            <person name="Conn C.E."/>
            <person name="Ichihashi Y."/>
            <person name="Cheong K."/>
            <person name="Cui S."/>
            <person name="Der J.P."/>
            <person name="Gundlach H."/>
            <person name="Jiao Y."/>
            <person name="Hori C."/>
            <person name="Ishida J.K."/>
            <person name="Kasahara H."/>
            <person name="Kiba T."/>
            <person name="Kim M.S."/>
            <person name="Koo N."/>
            <person name="Laohavisit A."/>
            <person name="Lee Y.H."/>
            <person name="Lumba S."/>
            <person name="McCourt P."/>
            <person name="Mortimer J.C."/>
            <person name="Mutuku J.M."/>
            <person name="Nomura T."/>
            <person name="Sasaki-Sekimoto Y."/>
            <person name="Seto Y."/>
            <person name="Wang Y."/>
            <person name="Wakatake T."/>
            <person name="Sakakibara H."/>
            <person name="Demura T."/>
            <person name="Yamaguchi S."/>
            <person name="Yoneyama K."/>
            <person name="Manabe R.I."/>
            <person name="Nelson D.C."/>
            <person name="Schulman A.H."/>
            <person name="Timko M.P."/>
            <person name="dePamphilis C.W."/>
            <person name="Choi D."/>
            <person name="Shirasu K."/>
        </authorList>
    </citation>
    <scope>NUCLEOTIDE SEQUENCE [LARGE SCALE GENOMIC DNA]</scope>
    <source>
        <strain evidence="3">cv. UVA1</strain>
    </source>
</reference>
<keyword evidence="2" id="KW-0808">Transferase</keyword>
<sequence>MCELENLGTESDGLTTEAADRVPKSSGVSGGSVSRQRESAMAVDSRNGCGGLREEVGAEQKGNAIEGVAARALSGSLKISILGKSSQHGPICPHPPELASSGLRVPPSWSTRSLKACRSLLAASSSKLPKEYSVWMFGRFEFMSLLC</sequence>
<comment type="caution">
    <text evidence="2">The sequence shown here is derived from an EMBL/GenBank/DDBJ whole genome shotgun (WGS) entry which is preliminary data.</text>
</comment>
<keyword evidence="3" id="KW-1185">Reference proteome</keyword>
<evidence type="ECO:0000256" key="1">
    <source>
        <dbReference type="SAM" id="MobiDB-lite"/>
    </source>
</evidence>